<proteinExistence type="inferred from homology"/>
<evidence type="ECO:0000256" key="2">
    <source>
        <dbReference type="ARBA" id="ARBA00022801"/>
    </source>
</evidence>
<protein>
    <submittedName>
        <fullName evidence="7">Glycoside hydrolase family 32 protein</fullName>
    </submittedName>
</protein>
<evidence type="ECO:0000313" key="8">
    <source>
        <dbReference type="Proteomes" id="UP000297638"/>
    </source>
</evidence>
<comment type="similarity">
    <text evidence="1 4">Belongs to the glycosyl hydrolase 32 family.</text>
</comment>
<feature type="domain" description="Glycosyl hydrolase family 32 N-terminal" evidence="5">
    <location>
        <begin position="18"/>
        <end position="331"/>
    </location>
</feature>
<dbReference type="PANTHER" id="PTHR42800:SF1">
    <property type="entry name" value="EXOINULINASE INUD (AFU_ORTHOLOGUE AFUA_5G00480)"/>
    <property type="match status" value="1"/>
</dbReference>
<dbReference type="InterPro" id="IPR013189">
    <property type="entry name" value="Glyco_hydro_32_C"/>
</dbReference>
<organism evidence="7 8">
    <name type="scientific">Glutamicibacter arilaitensis</name>
    <dbReference type="NCBI Taxonomy" id="256701"/>
    <lineage>
        <taxon>Bacteria</taxon>
        <taxon>Bacillati</taxon>
        <taxon>Actinomycetota</taxon>
        <taxon>Actinomycetes</taxon>
        <taxon>Micrococcales</taxon>
        <taxon>Micrococcaceae</taxon>
        <taxon>Glutamicibacter</taxon>
    </lineage>
</organism>
<dbReference type="SUPFAM" id="SSF49899">
    <property type="entry name" value="Concanavalin A-like lectins/glucanases"/>
    <property type="match status" value="1"/>
</dbReference>
<dbReference type="Proteomes" id="UP000297638">
    <property type="component" value="Unassembled WGS sequence"/>
</dbReference>
<evidence type="ECO:0000256" key="4">
    <source>
        <dbReference type="RuleBase" id="RU362110"/>
    </source>
</evidence>
<feature type="domain" description="Glycosyl hydrolase family 32 C-terminal" evidence="6">
    <location>
        <begin position="368"/>
        <end position="477"/>
    </location>
</feature>
<dbReference type="GO" id="GO:0004575">
    <property type="term" value="F:sucrose alpha-glucosidase activity"/>
    <property type="evidence" value="ECO:0007669"/>
    <property type="project" value="TreeGrafter"/>
</dbReference>
<evidence type="ECO:0000256" key="3">
    <source>
        <dbReference type="ARBA" id="ARBA00023295"/>
    </source>
</evidence>
<dbReference type="Pfam" id="PF08244">
    <property type="entry name" value="Glyco_hydro_32C"/>
    <property type="match status" value="1"/>
</dbReference>
<reference evidence="7 8" key="1">
    <citation type="submission" date="2019-03" db="EMBL/GenBank/DDBJ databases">
        <title>Glutamicibacter sp. LJH19 genome.</title>
        <authorList>
            <person name="Sinai Borker S."/>
            <person name="Kumar R."/>
        </authorList>
    </citation>
    <scope>NUCLEOTIDE SEQUENCE [LARGE SCALE GENOMIC DNA]</scope>
    <source>
        <strain evidence="7 8">LJH19</strain>
    </source>
</reference>
<dbReference type="InterPro" id="IPR001362">
    <property type="entry name" value="Glyco_hydro_32"/>
</dbReference>
<dbReference type="Pfam" id="PF00251">
    <property type="entry name" value="Glyco_hydro_32N"/>
    <property type="match status" value="1"/>
</dbReference>
<accession>A0A4Y8TYF0</accession>
<dbReference type="SMART" id="SM00640">
    <property type="entry name" value="Glyco_32"/>
    <property type="match status" value="1"/>
</dbReference>
<dbReference type="InterPro" id="IPR013320">
    <property type="entry name" value="ConA-like_dom_sf"/>
</dbReference>
<dbReference type="Gene3D" id="2.115.10.20">
    <property type="entry name" value="Glycosyl hydrolase domain, family 43"/>
    <property type="match status" value="1"/>
</dbReference>
<comment type="caution">
    <text evidence="7">The sequence shown here is derived from an EMBL/GenBank/DDBJ whole genome shotgun (WGS) entry which is preliminary data.</text>
</comment>
<evidence type="ECO:0000259" key="6">
    <source>
        <dbReference type="Pfam" id="PF08244"/>
    </source>
</evidence>
<dbReference type="Gene3D" id="2.60.120.560">
    <property type="entry name" value="Exo-inulinase, domain 1"/>
    <property type="match status" value="1"/>
</dbReference>
<keyword evidence="3 4" id="KW-0326">Glycosidase</keyword>
<dbReference type="EMBL" id="SPDS01000001">
    <property type="protein sequence ID" value="TFH56621.1"/>
    <property type="molecule type" value="Genomic_DNA"/>
</dbReference>
<dbReference type="AlphaFoldDB" id="A0A4Y8TYF0"/>
<evidence type="ECO:0000313" key="7">
    <source>
        <dbReference type="EMBL" id="TFH56621.1"/>
    </source>
</evidence>
<dbReference type="GO" id="GO:0005737">
    <property type="term" value="C:cytoplasm"/>
    <property type="evidence" value="ECO:0007669"/>
    <property type="project" value="TreeGrafter"/>
</dbReference>
<dbReference type="GO" id="GO:0005987">
    <property type="term" value="P:sucrose catabolic process"/>
    <property type="evidence" value="ECO:0007669"/>
    <property type="project" value="TreeGrafter"/>
</dbReference>
<name>A0A4Y8TYF0_9MICC</name>
<keyword evidence="2 4" id="KW-0378">Hydrolase</keyword>
<dbReference type="PANTHER" id="PTHR42800">
    <property type="entry name" value="EXOINULINASE INUD (AFU_ORTHOLOGUE AFUA_5G00480)"/>
    <property type="match status" value="1"/>
</dbReference>
<dbReference type="SUPFAM" id="SSF75005">
    <property type="entry name" value="Arabinanase/levansucrase/invertase"/>
    <property type="match status" value="1"/>
</dbReference>
<dbReference type="InterPro" id="IPR013148">
    <property type="entry name" value="Glyco_hydro_32_N"/>
</dbReference>
<gene>
    <name evidence="7" type="ORF">EXY26_06205</name>
</gene>
<evidence type="ECO:0000256" key="1">
    <source>
        <dbReference type="ARBA" id="ARBA00009902"/>
    </source>
</evidence>
<dbReference type="InterPro" id="IPR023296">
    <property type="entry name" value="Glyco_hydro_beta-prop_sf"/>
</dbReference>
<dbReference type="CDD" id="cd18622">
    <property type="entry name" value="GH32_Inu-like"/>
    <property type="match status" value="1"/>
</dbReference>
<sequence length="493" mass="54334">MAALPETQQVAVKRPQLHFTAKKNWINDPNGLFFDGEQYHLYFQHNPHGVGHGFMSWGHAVSTDLVNWEELPIAILHGDMADIFSGSIVVDHENTSGFGDGTVAPVVAIYTAAAKDETNQSQAIAYSLDGGITFTKYEQNPVLDRGSKDFRDPKVIRYESEQGSFWVMVAVEAIDRRVMIYRSENLKDWTELSSFGPQAAVAGIWECPDLFQLPVAGTDQLKWVLIVSLNPGGVAGGSGTQYFIGEFNGTTFTPDETQETWDSFGYESLKQGDWLDWGRDFYAGVSFHGLPLDEQTLIAWMSNWDYARDLPHDGWRGSMSAARRLDLVKDSNGKFDIRQRILGLPKADVASSKANAGENRIELGSPALVELTFATSPIEPAVLSLFRADDTLISELTVESELIQHRREAGKVDHELYASNQRMPLPVGSDELDVKVLVDHGSIEILAAGGRRSLTDQLTGEAALAYATLRVATGANASFKVQELFDNALESKA</sequence>
<evidence type="ECO:0000259" key="5">
    <source>
        <dbReference type="Pfam" id="PF00251"/>
    </source>
</evidence>